<accession>A0ABS3ZA43</accession>
<dbReference type="RefSeq" id="WP_209287192.1">
    <property type="nucleotide sequence ID" value="NZ_JACVEW010000009.1"/>
</dbReference>
<name>A0ABS3ZA43_9GAMM</name>
<dbReference type="Pfam" id="PF11525">
    <property type="entry name" value="CopK"/>
    <property type="match status" value="1"/>
</dbReference>
<dbReference type="Gene3D" id="2.40.10.300">
    <property type="entry name" value="Copper resistance protein K"/>
    <property type="match status" value="1"/>
</dbReference>
<dbReference type="InterPro" id="IPR038644">
    <property type="entry name" value="CopK_sf"/>
</dbReference>
<dbReference type="InterPro" id="IPR021604">
    <property type="entry name" value="CopK"/>
</dbReference>
<feature type="chain" id="PRO_5045127805" evidence="1">
    <location>
        <begin position="21"/>
        <end position="92"/>
    </location>
</feature>
<reference evidence="2 3" key="1">
    <citation type="submission" date="2020-09" db="EMBL/GenBank/DDBJ databases">
        <authorList>
            <person name="Tanuku N.R.S."/>
        </authorList>
    </citation>
    <scope>NUCLEOTIDE SEQUENCE [LARGE SCALE GENOMIC DNA]</scope>
    <source>
        <strain evidence="2 3">AK62</strain>
    </source>
</reference>
<dbReference type="Proteomes" id="UP000810171">
    <property type="component" value="Unassembled WGS sequence"/>
</dbReference>
<evidence type="ECO:0000256" key="1">
    <source>
        <dbReference type="SAM" id="SignalP"/>
    </source>
</evidence>
<gene>
    <name evidence="2" type="ORF">H9C73_07475</name>
</gene>
<feature type="signal peptide" evidence="1">
    <location>
        <begin position="1"/>
        <end position="20"/>
    </location>
</feature>
<dbReference type="EMBL" id="JACVEW010000009">
    <property type="protein sequence ID" value="MBP0048573.1"/>
    <property type="molecule type" value="Genomic_DNA"/>
</dbReference>
<protein>
    <submittedName>
        <fullName evidence="2">CopK family periplasmic copper-binding protein</fullName>
    </submittedName>
</protein>
<evidence type="ECO:0000313" key="3">
    <source>
        <dbReference type="Proteomes" id="UP000810171"/>
    </source>
</evidence>
<proteinExistence type="predicted"/>
<sequence length="92" mass="9835">MFKKTVLVAGLTLISVSAFANQQSVETVALESGATLYVFADGKMGMVDRYGRAASMESGASMKTADGDRIEMQGNEVARVGQILFLKNGPHY</sequence>
<keyword evidence="3" id="KW-1185">Reference proteome</keyword>
<evidence type="ECO:0000313" key="2">
    <source>
        <dbReference type="EMBL" id="MBP0048573.1"/>
    </source>
</evidence>
<comment type="caution">
    <text evidence="2">The sequence shown here is derived from an EMBL/GenBank/DDBJ whole genome shotgun (WGS) entry which is preliminary data.</text>
</comment>
<organism evidence="2 3">
    <name type="scientific">Marinobacterium alkalitolerans</name>
    <dbReference type="NCBI Taxonomy" id="1542925"/>
    <lineage>
        <taxon>Bacteria</taxon>
        <taxon>Pseudomonadati</taxon>
        <taxon>Pseudomonadota</taxon>
        <taxon>Gammaproteobacteria</taxon>
        <taxon>Oceanospirillales</taxon>
        <taxon>Oceanospirillaceae</taxon>
        <taxon>Marinobacterium</taxon>
    </lineage>
</organism>
<keyword evidence="1" id="KW-0732">Signal</keyword>